<feature type="compositionally biased region" description="Polar residues" evidence="1">
    <location>
        <begin position="99"/>
        <end position="110"/>
    </location>
</feature>
<dbReference type="OrthoDB" id="3068293at2759"/>
<organism evidence="2 3">
    <name type="scientific">Lyophyllum shimeji</name>
    <name type="common">Hon-shimeji</name>
    <name type="synonym">Tricholoma shimeji</name>
    <dbReference type="NCBI Taxonomy" id="47721"/>
    <lineage>
        <taxon>Eukaryota</taxon>
        <taxon>Fungi</taxon>
        <taxon>Dikarya</taxon>
        <taxon>Basidiomycota</taxon>
        <taxon>Agaricomycotina</taxon>
        <taxon>Agaricomycetes</taxon>
        <taxon>Agaricomycetidae</taxon>
        <taxon>Agaricales</taxon>
        <taxon>Tricholomatineae</taxon>
        <taxon>Lyophyllaceae</taxon>
        <taxon>Lyophyllum</taxon>
    </lineage>
</organism>
<evidence type="ECO:0000313" key="3">
    <source>
        <dbReference type="Proteomes" id="UP001063166"/>
    </source>
</evidence>
<evidence type="ECO:0000313" key="2">
    <source>
        <dbReference type="EMBL" id="GLB43873.1"/>
    </source>
</evidence>
<sequence length="297" mass="32952">MYSTPADSRIPPAHPAGPRAHPAGLPPDPCTALFPRRRIPDSRLNVAPRGAAPYYLDIRPLTPTPTSRLSTSASTSRQSNAPSPEVVLTHRRLPTPIFSSPASLDNSSVRAPSAPPKVKHSTHIPDFVEILYEEDAHGDRRKYLLLLVENKKKPIEVNGEPVITAVSFNEVIAQTAQQARHAFSADGNGHIKVIGVMVALGRFWRYAEYRREALITKDTCATFRSKSEETYIPSESEDENPKLEVPSPFFDHPAVHAHYDEDLQCCSLDTPKSDAGLQAVRERMRELAATYYLRVSQ</sequence>
<feature type="region of interest" description="Disordered" evidence="1">
    <location>
        <begin position="56"/>
        <end position="86"/>
    </location>
</feature>
<feature type="region of interest" description="Disordered" evidence="1">
    <location>
        <begin position="1"/>
        <end position="32"/>
    </location>
</feature>
<dbReference type="EMBL" id="BRPK01000015">
    <property type="protein sequence ID" value="GLB43873.1"/>
    <property type="molecule type" value="Genomic_DNA"/>
</dbReference>
<feature type="region of interest" description="Disordered" evidence="1">
    <location>
        <begin position="99"/>
        <end position="120"/>
    </location>
</feature>
<keyword evidence="3" id="KW-1185">Reference proteome</keyword>
<protein>
    <submittedName>
        <fullName evidence="2">Uncharacterized protein</fullName>
    </submittedName>
</protein>
<dbReference type="AlphaFoldDB" id="A0A9P3PXM1"/>
<gene>
    <name evidence="2" type="ORF">LshimejAT787_1500570</name>
</gene>
<comment type="caution">
    <text evidence="2">The sequence shown here is derived from an EMBL/GenBank/DDBJ whole genome shotgun (WGS) entry which is preliminary data.</text>
</comment>
<proteinExistence type="predicted"/>
<evidence type="ECO:0000256" key="1">
    <source>
        <dbReference type="SAM" id="MobiDB-lite"/>
    </source>
</evidence>
<name>A0A9P3PXM1_LYOSH</name>
<feature type="compositionally biased region" description="Low complexity" evidence="1">
    <location>
        <begin position="59"/>
        <end position="77"/>
    </location>
</feature>
<reference evidence="2" key="1">
    <citation type="submission" date="2022-07" db="EMBL/GenBank/DDBJ databases">
        <title>The genome of Lyophyllum shimeji provides insight into the initial evolution of ectomycorrhizal fungal genome.</title>
        <authorList>
            <person name="Kobayashi Y."/>
            <person name="Shibata T."/>
            <person name="Hirakawa H."/>
            <person name="Shigenobu S."/>
            <person name="Nishiyama T."/>
            <person name="Yamada A."/>
            <person name="Hasebe M."/>
            <person name="Kawaguchi M."/>
        </authorList>
    </citation>
    <scope>NUCLEOTIDE SEQUENCE</scope>
    <source>
        <strain evidence="2">AT787</strain>
    </source>
</reference>
<accession>A0A9P3PXM1</accession>
<dbReference type="Proteomes" id="UP001063166">
    <property type="component" value="Unassembled WGS sequence"/>
</dbReference>